<dbReference type="AlphaFoldDB" id="A0A6N8I5L8"/>
<comment type="similarity">
    <text evidence="2 8">Belongs to the Fmt family.</text>
</comment>
<sequence length="303" mass="32044">MGTPEFAVPSLSALIGAGHEIAAVFTRKDKPVGRKQILQAPPVKVLAVENGIQVFQPDTLRGEETQTAIARLRPDVIVVAAYGKLLPKNILELPRLGCVNVHASLLPKYRGAAPIQQAVLDGETVTGVTTMQMAEGLDTGDILMKDRTEIGPDETSGELTARLAEIGARLIVRTLDALEKGGIAPVAQNDRESSYAGMLSKELSPVDWSRPADRIHNQVRGLSPWPGASTLFEGKKLKLHKTRAAGKSSGVPGQILPGAELKAVCGGGTVLELLEVQPEGGKRMKGSDFLRGHPAEGVILGNG</sequence>
<evidence type="ECO:0000256" key="1">
    <source>
        <dbReference type="ARBA" id="ARBA00002606"/>
    </source>
</evidence>
<evidence type="ECO:0000259" key="10">
    <source>
        <dbReference type="Pfam" id="PF02911"/>
    </source>
</evidence>
<dbReference type="PANTHER" id="PTHR11138">
    <property type="entry name" value="METHIONYL-TRNA FORMYLTRANSFERASE"/>
    <property type="match status" value="1"/>
</dbReference>
<feature type="domain" description="Formyl transferase N-terminal" evidence="9">
    <location>
        <begin position="2"/>
        <end position="175"/>
    </location>
</feature>
<dbReference type="GO" id="GO:0005829">
    <property type="term" value="C:cytosol"/>
    <property type="evidence" value="ECO:0007669"/>
    <property type="project" value="TreeGrafter"/>
</dbReference>
<dbReference type="NCBIfam" id="TIGR00460">
    <property type="entry name" value="fmt"/>
    <property type="match status" value="1"/>
</dbReference>
<evidence type="ECO:0000256" key="8">
    <source>
        <dbReference type="HAMAP-Rule" id="MF_00182"/>
    </source>
</evidence>
<evidence type="ECO:0000256" key="4">
    <source>
        <dbReference type="ARBA" id="ARBA00016014"/>
    </source>
</evidence>
<dbReference type="InterPro" id="IPR002376">
    <property type="entry name" value="Formyl_transf_N"/>
</dbReference>
<dbReference type="InterPro" id="IPR001555">
    <property type="entry name" value="GART_AS"/>
</dbReference>
<evidence type="ECO:0000259" key="9">
    <source>
        <dbReference type="Pfam" id="PF00551"/>
    </source>
</evidence>
<name>A0A6N8I5L8_9FIRM</name>
<keyword evidence="12" id="KW-1185">Reference proteome</keyword>
<comment type="catalytic activity">
    <reaction evidence="7 8">
        <text>L-methionyl-tRNA(fMet) + (6R)-10-formyltetrahydrofolate = N-formyl-L-methionyl-tRNA(fMet) + (6S)-5,6,7,8-tetrahydrofolate + H(+)</text>
        <dbReference type="Rhea" id="RHEA:24380"/>
        <dbReference type="Rhea" id="RHEA-COMP:9952"/>
        <dbReference type="Rhea" id="RHEA-COMP:9953"/>
        <dbReference type="ChEBI" id="CHEBI:15378"/>
        <dbReference type="ChEBI" id="CHEBI:57453"/>
        <dbReference type="ChEBI" id="CHEBI:78530"/>
        <dbReference type="ChEBI" id="CHEBI:78844"/>
        <dbReference type="ChEBI" id="CHEBI:195366"/>
        <dbReference type="EC" id="2.1.2.9"/>
    </reaction>
</comment>
<feature type="binding site" evidence="8">
    <location>
        <begin position="104"/>
        <end position="107"/>
    </location>
    <ligand>
        <name>(6S)-5,6,7,8-tetrahydrofolate</name>
        <dbReference type="ChEBI" id="CHEBI:57453"/>
    </ligand>
</feature>
<dbReference type="SUPFAM" id="SSF50486">
    <property type="entry name" value="FMT C-terminal domain-like"/>
    <property type="match status" value="1"/>
</dbReference>
<reference evidence="11 12" key="1">
    <citation type="submission" date="2019-09" db="EMBL/GenBank/DDBJ databases">
        <title>Genome sequence of Clostridium sp. EA1.</title>
        <authorList>
            <person name="Poehlein A."/>
            <person name="Bengelsdorf F.R."/>
            <person name="Daniel R."/>
        </authorList>
    </citation>
    <scope>NUCLEOTIDE SEQUENCE [LARGE SCALE GENOMIC DNA]</scope>
    <source>
        <strain evidence="11 12">EA1</strain>
    </source>
</reference>
<dbReference type="InterPro" id="IPR036477">
    <property type="entry name" value="Formyl_transf_N_sf"/>
</dbReference>
<comment type="function">
    <text evidence="1 8">Attaches a formyl group to the free amino group of methionyl-tRNA(fMet). The formyl group appears to play a dual role in the initiator identity of N-formylmethionyl-tRNA by promoting its recognition by IF2 and preventing the misappropriation of this tRNA by the elongation apparatus.</text>
</comment>
<evidence type="ECO:0000313" key="12">
    <source>
        <dbReference type="Proteomes" id="UP000469440"/>
    </source>
</evidence>
<dbReference type="CDD" id="cd08646">
    <property type="entry name" value="FMT_core_Met-tRNA-FMT_N"/>
    <property type="match status" value="1"/>
</dbReference>
<dbReference type="Pfam" id="PF02911">
    <property type="entry name" value="Formyl_trans_C"/>
    <property type="match status" value="1"/>
</dbReference>
<feature type="domain" description="Formyl transferase C-terminal" evidence="10">
    <location>
        <begin position="199"/>
        <end position="293"/>
    </location>
</feature>
<proteinExistence type="inferred from homology"/>
<dbReference type="Gene3D" id="3.40.50.170">
    <property type="entry name" value="Formyl transferase, N-terminal domain"/>
    <property type="match status" value="1"/>
</dbReference>
<dbReference type="InterPro" id="IPR037022">
    <property type="entry name" value="Formyl_trans_C_sf"/>
</dbReference>
<evidence type="ECO:0000256" key="7">
    <source>
        <dbReference type="ARBA" id="ARBA00048558"/>
    </source>
</evidence>
<dbReference type="CDD" id="cd08704">
    <property type="entry name" value="Met_tRNA_FMT_C"/>
    <property type="match status" value="1"/>
</dbReference>
<dbReference type="GO" id="GO:0004479">
    <property type="term" value="F:methionyl-tRNA formyltransferase activity"/>
    <property type="evidence" value="ECO:0007669"/>
    <property type="project" value="UniProtKB-UniRule"/>
</dbReference>
<dbReference type="PROSITE" id="PS00373">
    <property type="entry name" value="GART"/>
    <property type="match status" value="1"/>
</dbReference>
<organism evidence="11 12">
    <name type="scientific">Caproicibacter fermentans</name>
    <dbReference type="NCBI Taxonomy" id="2576756"/>
    <lineage>
        <taxon>Bacteria</taxon>
        <taxon>Bacillati</taxon>
        <taxon>Bacillota</taxon>
        <taxon>Clostridia</taxon>
        <taxon>Eubacteriales</taxon>
        <taxon>Acutalibacteraceae</taxon>
        <taxon>Caproicibacter</taxon>
    </lineage>
</organism>
<dbReference type="PANTHER" id="PTHR11138:SF5">
    <property type="entry name" value="METHIONYL-TRNA FORMYLTRANSFERASE, MITOCHONDRIAL"/>
    <property type="match status" value="1"/>
</dbReference>
<dbReference type="InterPro" id="IPR011034">
    <property type="entry name" value="Formyl_transferase-like_C_sf"/>
</dbReference>
<comment type="caution">
    <text evidence="11">The sequence shown here is derived from an EMBL/GenBank/DDBJ whole genome shotgun (WGS) entry which is preliminary data.</text>
</comment>
<dbReference type="EMBL" id="VWXL01000106">
    <property type="protein sequence ID" value="MVB12900.1"/>
    <property type="molecule type" value="Genomic_DNA"/>
</dbReference>
<dbReference type="InterPro" id="IPR005793">
    <property type="entry name" value="Formyl_trans_C"/>
</dbReference>
<dbReference type="Gene3D" id="3.10.25.10">
    <property type="entry name" value="Formyl transferase, C-terminal domain"/>
    <property type="match status" value="1"/>
</dbReference>
<evidence type="ECO:0000313" key="11">
    <source>
        <dbReference type="EMBL" id="MVB12900.1"/>
    </source>
</evidence>
<dbReference type="Proteomes" id="UP000469440">
    <property type="component" value="Unassembled WGS sequence"/>
</dbReference>
<evidence type="ECO:0000256" key="3">
    <source>
        <dbReference type="ARBA" id="ARBA00012261"/>
    </source>
</evidence>
<dbReference type="Pfam" id="PF00551">
    <property type="entry name" value="Formyl_trans_N"/>
    <property type="match status" value="1"/>
</dbReference>
<gene>
    <name evidence="8 11" type="primary">fmt</name>
    <name evidence="11" type="ORF">CAFE_36470</name>
</gene>
<dbReference type="InterPro" id="IPR044135">
    <property type="entry name" value="Met-tRNA-FMT_C"/>
</dbReference>
<keyword evidence="6 8" id="KW-0648">Protein biosynthesis</keyword>
<keyword evidence="5 8" id="KW-0808">Transferase</keyword>
<protein>
    <recommendedName>
        <fullName evidence="4 8">Methionyl-tRNA formyltransferase</fullName>
        <ecNumber evidence="3 8">2.1.2.9</ecNumber>
    </recommendedName>
</protein>
<dbReference type="InterPro" id="IPR041711">
    <property type="entry name" value="Met-tRNA-FMT_N"/>
</dbReference>
<evidence type="ECO:0000256" key="6">
    <source>
        <dbReference type="ARBA" id="ARBA00022917"/>
    </source>
</evidence>
<dbReference type="SUPFAM" id="SSF53328">
    <property type="entry name" value="Formyltransferase"/>
    <property type="match status" value="1"/>
</dbReference>
<evidence type="ECO:0000256" key="5">
    <source>
        <dbReference type="ARBA" id="ARBA00022679"/>
    </source>
</evidence>
<dbReference type="EC" id="2.1.2.9" evidence="3 8"/>
<evidence type="ECO:0000256" key="2">
    <source>
        <dbReference type="ARBA" id="ARBA00010699"/>
    </source>
</evidence>
<dbReference type="HAMAP" id="MF_00182">
    <property type="entry name" value="Formyl_trans"/>
    <property type="match status" value="1"/>
</dbReference>
<dbReference type="InterPro" id="IPR005794">
    <property type="entry name" value="Fmt"/>
</dbReference>
<accession>A0A6N8I5L8</accession>